<dbReference type="EMBL" id="JBANQN010000007">
    <property type="protein sequence ID" value="KAK6784135.1"/>
    <property type="molecule type" value="Genomic_DNA"/>
</dbReference>
<evidence type="ECO:0000259" key="2">
    <source>
        <dbReference type="Pfam" id="PF01593"/>
    </source>
</evidence>
<dbReference type="PANTHER" id="PTHR10742">
    <property type="entry name" value="FLAVIN MONOAMINE OXIDASE"/>
    <property type="match status" value="1"/>
</dbReference>
<comment type="similarity">
    <text evidence="1">Belongs to the flavin monoamine oxidase family.</text>
</comment>
<dbReference type="Gene3D" id="3.50.50.60">
    <property type="entry name" value="FAD/NAD(P)-binding domain"/>
    <property type="match status" value="1"/>
</dbReference>
<accession>A0AAN8Y8Z6</accession>
<organism evidence="3 4">
    <name type="scientific">Solanum bulbocastanum</name>
    <name type="common">Wild potato</name>
    <dbReference type="NCBI Taxonomy" id="147425"/>
    <lineage>
        <taxon>Eukaryota</taxon>
        <taxon>Viridiplantae</taxon>
        <taxon>Streptophyta</taxon>
        <taxon>Embryophyta</taxon>
        <taxon>Tracheophyta</taxon>
        <taxon>Spermatophyta</taxon>
        <taxon>Magnoliopsida</taxon>
        <taxon>eudicotyledons</taxon>
        <taxon>Gunneridae</taxon>
        <taxon>Pentapetalae</taxon>
        <taxon>asterids</taxon>
        <taxon>lamiids</taxon>
        <taxon>Solanales</taxon>
        <taxon>Solanaceae</taxon>
        <taxon>Solanoideae</taxon>
        <taxon>Solaneae</taxon>
        <taxon>Solanum</taxon>
    </lineage>
</organism>
<name>A0AAN8Y8Z6_SOLBU</name>
<evidence type="ECO:0000256" key="1">
    <source>
        <dbReference type="ARBA" id="ARBA00005995"/>
    </source>
</evidence>
<dbReference type="InterPro" id="IPR036188">
    <property type="entry name" value="FAD/NAD-bd_sf"/>
</dbReference>
<dbReference type="InterPro" id="IPR050281">
    <property type="entry name" value="Flavin_monoamine_oxidase"/>
</dbReference>
<dbReference type="Proteomes" id="UP001371456">
    <property type="component" value="Unassembled WGS sequence"/>
</dbReference>
<feature type="domain" description="Amine oxidase" evidence="2">
    <location>
        <begin position="24"/>
        <end position="58"/>
    </location>
</feature>
<evidence type="ECO:0000313" key="3">
    <source>
        <dbReference type="EMBL" id="KAK6784135.1"/>
    </source>
</evidence>
<dbReference type="InterPro" id="IPR002937">
    <property type="entry name" value="Amino_oxidase"/>
</dbReference>
<dbReference type="GO" id="GO:0016491">
    <property type="term" value="F:oxidoreductase activity"/>
    <property type="evidence" value="ECO:0007669"/>
    <property type="project" value="InterPro"/>
</dbReference>
<dbReference type="AlphaFoldDB" id="A0AAN8Y8Z6"/>
<dbReference type="PANTHER" id="PTHR10742:SF260">
    <property type="entry name" value="PROTEIN FLOWERING LOCUS D"/>
    <property type="match status" value="1"/>
</dbReference>
<dbReference type="SUPFAM" id="SSF51905">
    <property type="entry name" value="FAD/NAD(P)-binding domain"/>
    <property type="match status" value="1"/>
</dbReference>
<dbReference type="Pfam" id="PF01593">
    <property type="entry name" value="Amino_oxidase"/>
    <property type="match status" value="1"/>
</dbReference>
<proteinExistence type="inferred from homology"/>
<sequence length="73" mass="8244">MLAMKNRILVEPCKGRVIIIGVGLAGLAATRQLILFGFEVIVFEGQNCAGGRVYNKVRKEEIRWQLLFYEGVF</sequence>
<evidence type="ECO:0000313" key="4">
    <source>
        <dbReference type="Proteomes" id="UP001371456"/>
    </source>
</evidence>
<reference evidence="3 4" key="1">
    <citation type="submission" date="2024-02" db="EMBL/GenBank/DDBJ databases">
        <title>de novo genome assembly of Solanum bulbocastanum strain 11H21.</title>
        <authorList>
            <person name="Hosaka A.J."/>
        </authorList>
    </citation>
    <scope>NUCLEOTIDE SEQUENCE [LARGE SCALE GENOMIC DNA]</scope>
    <source>
        <tissue evidence="3">Young leaves</tissue>
    </source>
</reference>
<comment type="caution">
    <text evidence="3">The sequence shown here is derived from an EMBL/GenBank/DDBJ whole genome shotgun (WGS) entry which is preliminary data.</text>
</comment>
<protein>
    <recommendedName>
        <fullName evidence="2">Amine oxidase domain-containing protein</fullName>
    </recommendedName>
</protein>
<keyword evidence="4" id="KW-1185">Reference proteome</keyword>
<gene>
    <name evidence="3" type="ORF">RDI58_017589</name>
</gene>